<keyword evidence="1" id="KW-0489">Methyltransferase</keyword>
<keyword evidence="2" id="KW-1185">Reference proteome</keyword>
<reference evidence="1 2" key="1">
    <citation type="journal article" date="2019" name="Int. J. Syst. Evol. Microbiol.">
        <title>The Global Catalogue of Microorganisms (GCM) 10K type strain sequencing project: providing services to taxonomists for standard genome sequencing and annotation.</title>
        <authorList>
            <consortium name="The Broad Institute Genomics Platform"/>
            <consortium name="The Broad Institute Genome Sequencing Center for Infectious Disease"/>
            <person name="Wu L."/>
            <person name="Ma J."/>
        </authorList>
    </citation>
    <scope>NUCLEOTIDE SEQUENCE [LARGE SCALE GENOMIC DNA]</scope>
    <source>
        <strain evidence="1 2">JCM 11136</strain>
    </source>
</reference>
<dbReference type="PIRSF" id="PIRSF017393">
    <property type="entry name" value="MTase_SAV2177"/>
    <property type="match status" value="1"/>
</dbReference>
<dbReference type="Gene3D" id="3.40.50.150">
    <property type="entry name" value="Vaccinia Virus protein VP39"/>
    <property type="match status" value="1"/>
</dbReference>
<dbReference type="SUPFAM" id="SSF53335">
    <property type="entry name" value="S-adenosyl-L-methionine-dependent methyltransferases"/>
    <property type="match status" value="1"/>
</dbReference>
<evidence type="ECO:0000313" key="1">
    <source>
        <dbReference type="EMBL" id="GAA0943315.1"/>
    </source>
</evidence>
<name>A0ABN1QIV1_9ACTN</name>
<dbReference type="EMBL" id="BAAAHQ010000035">
    <property type="protein sequence ID" value="GAA0943315.1"/>
    <property type="molecule type" value="Genomic_DNA"/>
</dbReference>
<dbReference type="Pfam" id="PF04672">
    <property type="entry name" value="Methyltransf_19"/>
    <property type="match status" value="1"/>
</dbReference>
<protein>
    <submittedName>
        <fullName evidence="1">SAM-dependent methyltransferase</fullName>
    </submittedName>
</protein>
<proteinExistence type="predicted"/>
<dbReference type="InterPro" id="IPR006764">
    <property type="entry name" value="SAM_dep_MeTrfase_SAV2177_type"/>
</dbReference>
<keyword evidence="1" id="KW-0808">Transferase</keyword>
<sequence length="256" mass="28078">MSETAPAGIDVRTANVARIYDFMLGGKDNFAADREAAEQIAKAFPESRDGVRLNRRFLGEAVRYLAAEAGIRQFVDVGAGLPTQQNVHEVAHSVDPSAKVVYVDNDPVVCVHGRALLANTSTVAMVEADLHEPETLLAQVAATDLIDFSQPVALLLVSVLHFMDDPYAQVTELRQALAPGSHLVISHMSMKDERSGDTDSVREIYSRTRTGVFPRTVADIRRFFGDYEVLDTSRFVTTSEIKRFAVLGWAGVGRSR</sequence>
<organism evidence="1 2">
    <name type="scientific">Nonomuraea longicatena</name>
    <dbReference type="NCBI Taxonomy" id="83682"/>
    <lineage>
        <taxon>Bacteria</taxon>
        <taxon>Bacillati</taxon>
        <taxon>Actinomycetota</taxon>
        <taxon>Actinomycetes</taxon>
        <taxon>Streptosporangiales</taxon>
        <taxon>Streptosporangiaceae</taxon>
        <taxon>Nonomuraea</taxon>
    </lineage>
</organism>
<dbReference type="GO" id="GO:0032259">
    <property type="term" value="P:methylation"/>
    <property type="evidence" value="ECO:0007669"/>
    <property type="project" value="UniProtKB-KW"/>
</dbReference>
<comment type="caution">
    <text evidence="1">The sequence shown here is derived from an EMBL/GenBank/DDBJ whole genome shotgun (WGS) entry which is preliminary data.</text>
</comment>
<dbReference type="GO" id="GO:0008168">
    <property type="term" value="F:methyltransferase activity"/>
    <property type="evidence" value="ECO:0007669"/>
    <property type="project" value="UniProtKB-KW"/>
</dbReference>
<dbReference type="Proteomes" id="UP001501578">
    <property type="component" value="Unassembled WGS sequence"/>
</dbReference>
<accession>A0ABN1QIV1</accession>
<dbReference type="InterPro" id="IPR029063">
    <property type="entry name" value="SAM-dependent_MTases_sf"/>
</dbReference>
<dbReference type="RefSeq" id="WP_343953128.1">
    <property type="nucleotide sequence ID" value="NZ_BAAAHQ010000035.1"/>
</dbReference>
<evidence type="ECO:0000313" key="2">
    <source>
        <dbReference type="Proteomes" id="UP001501578"/>
    </source>
</evidence>
<gene>
    <name evidence="1" type="ORF">GCM10009560_56550</name>
</gene>